<name>A0ABQ9H4A1_9NEOP</name>
<feature type="domain" description="Transposase Tc1-like" evidence="1">
    <location>
        <begin position="156"/>
        <end position="223"/>
    </location>
</feature>
<reference evidence="2 3" key="1">
    <citation type="submission" date="2023-02" db="EMBL/GenBank/DDBJ databases">
        <title>LHISI_Scaffold_Assembly.</title>
        <authorList>
            <person name="Stuart O.P."/>
            <person name="Cleave R."/>
            <person name="Magrath M.J.L."/>
            <person name="Mikheyev A.S."/>
        </authorList>
    </citation>
    <scope>NUCLEOTIDE SEQUENCE [LARGE SCALE GENOMIC DNA]</scope>
    <source>
        <strain evidence="2">Daus_M_001</strain>
        <tissue evidence="2">Leg muscle</tissue>
    </source>
</reference>
<dbReference type="Gene3D" id="3.30.420.10">
    <property type="entry name" value="Ribonuclease H-like superfamily/Ribonuclease H"/>
    <property type="match status" value="1"/>
</dbReference>
<proteinExistence type="predicted"/>
<gene>
    <name evidence="2" type="ORF">PR048_019724</name>
</gene>
<comment type="caution">
    <text evidence="2">The sequence shown here is derived from an EMBL/GenBank/DDBJ whole genome shotgun (WGS) entry which is preliminary data.</text>
</comment>
<accession>A0ABQ9H4A1</accession>
<dbReference type="InterPro" id="IPR036397">
    <property type="entry name" value="RNaseH_sf"/>
</dbReference>
<dbReference type="EMBL" id="JARBHB010000007">
    <property type="protein sequence ID" value="KAJ8879118.1"/>
    <property type="molecule type" value="Genomic_DNA"/>
</dbReference>
<protein>
    <recommendedName>
        <fullName evidence="1">Transposase Tc1-like domain-containing protein</fullName>
    </recommendedName>
</protein>
<evidence type="ECO:0000313" key="3">
    <source>
        <dbReference type="Proteomes" id="UP001159363"/>
    </source>
</evidence>
<keyword evidence="3" id="KW-1185">Reference proteome</keyword>
<dbReference type="InterPro" id="IPR002492">
    <property type="entry name" value="Transposase_Tc1-like"/>
</dbReference>
<evidence type="ECO:0000313" key="2">
    <source>
        <dbReference type="EMBL" id="KAJ8879118.1"/>
    </source>
</evidence>
<organism evidence="2 3">
    <name type="scientific">Dryococelus australis</name>
    <dbReference type="NCBI Taxonomy" id="614101"/>
    <lineage>
        <taxon>Eukaryota</taxon>
        <taxon>Metazoa</taxon>
        <taxon>Ecdysozoa</taxon>
        <taxon>Arthropoda</taxon>
        <taxon>Hexapoda</taxon>
        <taxon>Insecta</taxon>
        <taxon>Pterygota</taxon>
        <taxon>Neoptera</taxon>
        <taxon>Polyneoptera</taxon>
        <taxon>Phasmatodea</taxon>
        <taxon>Verophasmatodea</taxon>
        <taxon>Anareolatae</taxon>
        <taxon>Phasmatidae</taxon>
        <taxon>Eurycanthinae</taxon>
        <taxon>Dryococelus</taxon>
    </lineage>
</organism>
<sequence>MVPAGLSGFSHVGIVPDDAVGRRVFRGSHVSPALSFRRCSILTLITLAVSLYLDSWPTCAYLILNNQPTCGINRHSRSGIHPQMHVAHMMNDDCGMMCLRVGHIRIFNCQQMSGKTRVLRHAATTAMHVCNPWIEEGSTQRRVGTGPRSVTTVRDDRNLVRMAVTERRASSTVLARHWSTVTGVDLSASTVRRRLLRAGLVPLRRLSLSRDHKRFRLQRARERRRWRVEWQHVVFSDEYRFNLSYSDGCIRVRRYRGDRILAACIVERHSGQMPSVMVWGAMRSQPLSIEGNLNKPEVLPLLQVTPHDIFQQDNARPHVTRNVQAFFNELRVSMLPWLARSPDLHVHPSNISGIWLVELVILNVGRRWRSRLGARPPPLTNTGDPGSIPGGFTLGFSRVGIVPLSRGGGGLSRHIPASPALAFKHRYILGSHFMSCPGMVGTYRSQLASPSFGGSRFALGALITLAWVTQLPQKLSFSGYSGGETSALLVPKTRSYRKYAEFPYLVFTDISSKSEVFTTEIAAQLNSPAV</sequence>
<dbReference type="Pfam" id="PF01498">
    <property type="entry name" value="HTH_Tnp_Tc3_2"/>
    <property type="match status" value="1"/>
</dbReference>
<dbReference type="Proteomes" id="UP001159363">
    <property type="component" value="Chromosome 6"/>
</dbReference>
<evidence type="ECO:0000259" key="1">
    <source>
        <dbReference type="Pfam" id="PF01498"/>
    </source>
</evidence>